<dbReference type="FunFam" id="2.60.40.10:FF:000023">
    <property type="entry name" value="receptor-type tyrosine-protein phosphatase delta isoform X2"/>
    <property type="match status" value="1"/>
</dbReference>
<gene>
    <name evidence="3" type="ORF">UPYG_G00246430</name>
</gene>
<dbReference type="PANTHER" id="PTHR10075">
    <property type="entry name" value="BASIGIN RELATED"/>
    <property type="match status" value="1"/>
</dbReference>
<dbReference type="InterPro" id="IPR003599">
    <property type="entry name" value="Ig_sub"/>
</dbReference>
<keyword evidence="1" id="KW-0393">Immunoglobulin domain</keyword>
<dbReference type="PROSITE" id="PS50835">
    <property type="entry name" value="IG_LIKE"/>
    <property type="match status" value="1"/>
</dbReference>
<evidence type="ECO:0000256" key="1">
    <source>
        <dbReference type="ARBA" id="ARBA00023319"/>
    </source>
</evidence>
<keyword evidence="4" id="KW-1185">Reference proteome</keyword>
<evidence type="ECO:0000313" key="3">
    <source>
        <dbReference type="EMBL" id="KAL0970726.1"/>
    </source>
</evidence>
<evidence type="ECO:0000259" key="2">
    <source>
        <dbReference type="PROSITE" id="PS50835"/>
    </source>
</evidence>
<dbReference type="SMART" id="SM00408">
    <property type="entry name" value="IGc2"/>
    <property type="match status" value="1"/>
</dbReference>
<dbReference type="AlphaFoldDB" id="A0ABD0WHZ3"/>
<organism evidence="3 4">
    <name type="scientific">Umbra pygmaea</name>
    <name type="common">Eastern mudminnow</name>
    <dbReference type="NCBI Taxonomy" id="75934"/>
    <lineage>
        <taxon>Eukaryota</taxon>
        <taxon>Metazoa</taxon>
        <taxon>Chordata</taxon>
        <taxon>Craniata</taxon>
        <taxon>Vertebrata</taxon>
        <taxon>Euteleostomi</taxon>
        <taxon>Actinopterygii</taxon>
        <taxon>Neopterygii</taxon>
        <taxon>Teleostei</taxon>
        <taxon>Protacanthopterygii</taxon>
        <taxon>Esociformes</taxon>
        <taxon>Umbridae</taxon>
        <taxon>Umbra</taxon>
    </lineage>
</organism>
<dbReference type="SUPFAM" id="SSF48726">
    <property type="entry name" value="Immunoglobulin"/>
    <property type="match status" value="1"/>
</dbReference>
<dbReference type="Pfam" id="PF07679">
    <property type="entry name" value="I-set"/>
    <property type="match status" value="1"/>
</dbReference>
<dbReference type="InterPro" id="IPR036179">
    <property type="entry name" value="Ig-like_dom_sf"/>
</dbReference>
<dbReference type="Gene3D" id="2.60.40.10">
    <property type="entry name" value="Immunoglobulins"/>
    <property type="match status" value="1"/>
</dbReference>
<dbReference type="SMART" id="SM00409">
    <property type="entry name" value="IG"/>
    <property type="match status" value="1"/>
</dbReference>
<proteinExistence type="predicted"/>
<comment type="caution">
    <text evidence="3">The sequence shown here is derived from an EMBL/GenBank/DDBJ whole genome shotgun (WGS) entry which is preliminary data.</text>
</comment>
<dbReference type="InterPro" id="IPR013783">
    <property type="entry name" value="Ig-like_fold"/>
</dbReference>
<protein>
    <recommendedName>
        <fullName evidence="2">Ig-like domain-containing protein</fullName>
    </recommendedName>
</protein>
<accession>A0ABD0WHZ3</accession>
<sequence length="177" mass="19540">MKREQCKRRWSGETVSAFLWGSEEQRCPVPTWTIMVPNIHPAVPLLPRGVAPLLLLISCLVLCSNADSLPMFVKSLEDQTGISGNVASFVCQATGVPKPRITWMKKDGKVSSQRFEVIEFDDGSGSVLRIQPLRKYRDETIYECIASNTAGKIKSSAKLTVFEGNTSNQPLCLPLSP</sequence>
<dbReference type="InterPro" id="IPR013098">
    <property type="entry name" value="Ig_I-set"/>
</dbReference>
<evidence type="ECO:0000313" key="4">
    <source>
        <dbReference type="Proteomes" id="UP001557470"/>
    </source>
</evidence>
<feature type="domain" description="Ig-like" evidence="2">
    <location>
        <begin position="70"/>
        <end position="160"/>
    </location>
</feature>
<reference evidence="3 4" key="1">
    <citation type="submission" date="2024-06" db="EMBL/GenBank/DDBJ databases">
        <authorList>
            <person name="Pan Q."/>
            <person name="Wen M."/>
            <person name="Jouanno E."/>
            <person name="Zahm M."/>
            <person name="Klopp C."/>
            <person name="Cabau C."/>
            <person name="Louis A."/>
            <person name="Berthelot C."/>
            <person name="Parey E."/>
            <person name="Roest Crollius H."/>
            <person name="Montfort J."/>
            <person name="Robinson-Rechavi M."/>
            <person name="Bouchez O."/>
            <person name="Lampietro C."/>
            <person name="Lopez Roques C."/>
            <person name="Donnadieu C."/>
            <person name="Postlethwait J."/>
            <person name="Bobe J."/>
            <person name="Verreycken H."/>
            <person name="Guiguen Y."/>
        </authorList>
    </citation>
    <scope>NUCLEOTIDE SEQUENCE [LARGE SCALE GENOMIC DNA]</scope>
    <source>
        <strain evidence="3">Up_M1</strain>
        <tissue evidence="3">Testis</tissue>
    </source>
</reference>
<dbReference type="PANTHER" id="PTHR10075:SF14">
    <property type="entry name" value="CELL ADHESION MOLECULE DSCAM2-RELATED"/>
    <property type="match status" value="1"/>
</dbReference>
<dbReference type="Proteomes" id="UP001557470">
    <property type="component" value="Unassembled WGS sequence"/>
</dbReference>
<dbReference type="InterPro" id="IPR003598">
    <property type="entry name" value="Ig_sub2"/>
</dbReference>
<dbReference type="InterPro" id="IPR007110">
    <property type="entry name" value="Ig-like_dom"/>
</dbReference>
<name>A0ABD0WHZ3_UMBPY</name>
<dbReference type="EMBL" id="JAGEUA010000007">
    <property type="protein sequence ID" value="KAL0970726.1"/>
    <property type="molecule type" value="Genomic_DNA"/>
</dbReference>